<dbReference type="InterPro" id="IPR007238">
    <property type="entry name" value="DNA_primase_lsu_euk/arc"/>
</dbReference>
<dbReference type="GO" id="GO:0006269">
    <property type="term" value="P:DNA replication, synthesis of primer"/>
    <property type="evidence" value="ECO:0007669"/>
    <property type="project" value="UniProtKB-KW"/>
</dbReference>
<dbReference type="PANTHER" id="PTHR10537:SF3">
    <property type="entry name" value="DNA PRIMASE LARGE SUBUNIT"/>
    <property type="match status" value="1"/>
</dbReference>
<protein>
    <recommendedName>
        <fullName evidence="9">DNA primase large subunit C-terminal domain-containing protein</fullName>
    </recommendedName>
</protein>
<comment type="cofactor">
    <cofactor evidence="1">
        <name>[4Fe-4S] cluster</name>
        <dbReference type="ChEBI" id="CHEBI:49883"/>
    </cofactor>
</comment>
<feature type="compositionally biased region" description="Low complexity" evidence="8">
    <location>
        <begin position="109"/>
        <end position="120"/>
    </location>
</feature>
<dbReference type="AlphaFoldDB" id="A0A7S2UXZ6"/>
<accession>A0A7S2UXZ6</accession>
<reference evidence="10" key="1">
    <citation type="submission" date="2021-01" db="EMBL/GenBank/DDBJ databases">
        <authorList>
            <person name="Corre E."/>
            <person name="Pelletier E."/>
            <person name="Niang G."/>
            <person name="Scheremetjew M."/>
            <person name="Finn R."/>
            <person name="Kale V."/>
            <person name="Holt S."/>
            <person name="Cochrane G."/>
            <person name="Meng A."/>
            <person name="Brown T."/>
            <person name="Cohen L."/>
        </authorList>
    </citation>
    <scope>NUCLEOTIDE SEQUENCE</scope>
    <source>
        <strain evidence="10">CCMP1661</strain>
    </source>
</reference>
<name>A0A7S2UXZ6_9STRA</name>
<feature type="region of interest" description="Disordered" evidence="8">
    <location>
        <begin position="91"/>
        <end position="120"/>
    </location>
</feature>
<dbReference type="GO" id="GO:0046872">
    <property type="term" value="F:metal ion binding"/>
    <property type="evidence" value="ECO:0007669"/>
    <property type="project" value="UniProtKB-KW"/>
</dbReference>
<keyword evidence="5" id="KW-0479">Metal-binding</keyword>
<dbReference type="GO" id="GO:0006270">
    <property type="term" value="P:DNA replication initiation"/>
    <property type="evidence" value="ECO:0007669"/>
    <property type="project" value="TreeGrafter"/>
</dbReference>
<keyword evidence="7" id="KW-0411">Iron-sulfur</keyword>
<sequence>MGTPPGAGETHGCPFRHYDERHLSALMTQLQVKSDDREEILSRVRAKHFQLACVKHFQVTHQGSESMSNLRMTDVGNHPNAWTEASLAYHKNLSGGSENNANAENVEIQQQQQQQQQQQK</sequence>
<proteinExistence type="predicted"/>
<dbReference type="EMBL" id="HBHR01010792">
    <property type="protein sequence ID" value="CAD9862651.1"/>
    <property type="molecule type" value="Transcribed_RNA"/>
</dbReference>
<keyword evidence="2" id="KW-0004">4Fe-4S</keyword>
<evidence type="ECO:0000256" key="2">
    <source>
        <dbReference type="ARBA" id="ARBA00022485"/>
    </source>
</evidence>
<dbReference type="GO" id="GO:0005658">
    <property type="term" value="C:alpha DNA polymerase:primase complex"/>
    <property type="evidence" value="ECO:0007669"/>
    <property type="project" value="TreeGrafter"/>
</dbReference>
<gene>
    <name evidence="10" type="ORF">FJAP1339_LOCUS5183</name>
</gene>
<keyword evidence="3" id="KW-0639">Primosome</keyword>
<evidence type="ECO:0000256" key="6">
    <source>
        <dbReference type="ARBA" id="ARBA00023004"/>
    </source>
</evidence>
<evidence type="ECO:0000256" key="1">
    <source>
        <dbReference type="ARBA" id="ARBA00001966"/>
    </source>
</evidence>
<dbReference type="PANTHER" id="PTHR10537">
    <property type="entry name" value="DNA PRIMASE LARGE SUBUNIT"/>
    <property type="match status" value="1"/>
</dbReference>
<evidence type="ECO:0000259" key="9">
    <source>
        <dbReference type="Pfam" id="PF04104"/>
    </source>
</evidence>
<dbReference type="GO" id="GO:0051539">
    <property type="term" value="F:4 iron, 4 sulfur cluster binding"/>
    <property type="evidence" value="ECO:0007669"/>
    <property type="project" value="UniProtKB-KW"/>
</dbReference>
<evidence type="ECO:0000256" key="8">
    <source>
        <dbReference type="SAM" id="MobiDB-lite"/>
    </source>
</evidence>
<dbReference type="InterPro" id="IPR058560">
    <property type="entry name" value="DNA_primase_C"/>
</dbReference>
<evidence type="ECO:0000256" key="7">
    <source>
        <dbReference type="ARBA" id="ARBA00023014"/>
    </source>
</evidence>
<evidence type="ECO:0000256" key="4">
    <source>
        <dbReference type="ARBA" id="ARBA00022705"/>
    </source>
</evidence>
<organism evidence="10">
    <name type="scientific">Fibrocapsa japonica</name>
    <dbReference type="NCBI Taxonomy" id="94617"/>
    <lineage>
        <taxon>Eukaryota</taxon>
        <taxon>Sar</taxon>
        <taxon>Stramenopiles</taxon>
        <taxon>Ochrophyta</taxon>
        <taxon>Raphidophyceae</taxon>
        <taxon>Chattonellales</taxon>
        <taxon>Chattonellaceae</taxon>
        <taxon>Fibrocapsa</taxon>
    </lineage>
</organism>
<feature type="domain" description="DNA primase large subunit C-terminal" evidence="9">
    <location>
        <begin position="4"/>
        <end position="81"/>
    </location>
</feature>
<keyword evidence="4" id="KW-0235">DNA replication</keyword>
<dbReference type="Pfam" id="PF04104">
    <property type="entry name" value="DNA_primase_lrg"/>
    <property type="match status" value="1"/>
</dbReference>
<feature type="compositionally biased region" description="Polar residues" evidence="8">
    <location>
        <begin position="94"/>
        <end position="103"/>
    </location>
</feature>
<keyword evidence="6" id="KW-0408">Iron</keyword>
<evidence type="ECO:0000256" key="5">
    <source>
        <dbReference type="ARBA" id="ARBA00022723"/>
    </source>
</evidence>
<evidence type="ECO:0000256" key="3">
    <source>
        <dbReference type="ARBA" id="ARBA00022515"/>
    </source>
</evidence>
<evidence type="ECO:0000313" key="10">
    <source>
        <dbReference type="EMBL" id="CAD9862651.1"/>
    </source>
</evidence>